<keyword evidence="1" id="KW-1133">Transmembrane helix</keyword>
<dbReference type="SUPFAM" id="SSF47769">
    <property type="entry name" value="SAM/Pointed domain"/>
    <property type="match status" value="1"/>
</dbReference>
<feature type="domain" description="SAM" evidence="2">
    <location>
        <begin position="24"/>
        <end position="83"/>
    </location>
</feature>
<accession>A0A8R1WGI5</accession>
<dbReference type="Proteomes" id="UP000005204">
    <property type="component" value="Unassembled WGS sequence"/>
</dbReference>
<organism evidence="3 4">
    <name type="scientific">Bombyx mori</name>
    <name type="common">Silk moth</name>
    <dbReference type="NCBI Taxonomy" id="7091"/>
    <lineage>
        <taxon>Eukaryota</taxon>
        <taxon>Metazoa</taxon>
        <taxon>Ecdysozoa</taxon>
        <taxon>Arthropoda</taxon>
        <taxon>Hexapoda</taxon>
        <taxon>Insecta</taxon>
        <taxon>Pterygota</taxon>
        <taxon>Neoptera</taxon>
        <taxon>Endopterygota</taxon>
        <taxon>Lepidoptera</taxon>
        <taxon>Glossata</taxon>
        <taxon>Ditrysia</taxon>
        <taxon>Bombycoidea</taxon>
        <taxon>Bombycidae</taxon>
        <taxon>Bombycinae</taxon>
        <taxon>Bombyx</taxon>
    </lineage>
</organism>
<reference evidence="4" key="1">
    <citation type="journal article" date="2008" name="Insect Biochem. Mol. Biol.">
        <title>The genome of a lepidopteran model insect, the silkworm Bombyx mori.</title>
        <authorList>
            <consortium name="International Silkworm Genome Consortium"/>
        </authorList>
    </citation>
    <scope>NUCLEOTIDE SEQUENCE [LARGE SCALE GENOMIC DNA]</scope>
    <source>
        <strain evidence="4">p50T</strain>
    </source>
</reference>
<protein>
    <recommendedName>
        <fullName evidence="2">SAM domain-containing protein</fullName>
    </recommendedName>
</protein>
<sequence>MIEDTEIAALSTTGKIDPTEFDVTIAALLTGLGATKYIKIFKKRNIGQSTLIELTNEDLIKLGLDDDDIRKKLLEEIKNLPIYEEFSIESRNDFGIIPTEIADILEASSEHLYRIYLSIMANTLALKKTKNITDCLIYRDQYASNMAQAVLSELTTILNSMEIALHTRLKVLTSDTKKRKNKKIIVGVTGSIVIAVLAAFFVQSLKRL</sequence>
<evidence type="ECO:0000259" key="2">
    <source>
        <dbReference type="PROSITE" id="PS50105"/>
    </source>
</evidence>
<dbReference type="RefSeq" id="XP_004924865.1">
    <property type="nucleotide sequence ID" value="XM_004924808.4"/>
</dbReference>
<keyword evidence="1" id="KW-0472">Membrane</keyword>
<dbReference type="GeneID" id="101742876"/>
<dbReference type="OrthoDB" id="448455at2759"/>
<dbReference type="AlphaFoldDB" id="A0A8R1WGI5"/>
<dbReference type="OMA" id="RIYLSMM"/>
<evidence type="ECO:0000256" key="1">
    <source>
        <dbReference type="SAM" id="Phobius"/>
    </source>
</evidence>
<evidence type="ECO:0000313" key="4">
    <source>
        <dbReference type="Proteomes" id="UP000005204"/>
    </source>
</evidence>
<keyword evidence="1" id="KW-0812">Transmembrane</keyword>
<name>A0A8R1WGI5_BOMMO</name>
<dbReference type="Gene3D" id="1.10.150.50">
    <property type="entry name" value="Transcription Factor, Ets-1"/>
    <property type="match status" value="1"/>
</dbReference>
<dbReference type="EnsemblMetazoa" id="XM_004924808.3">
    <property type="protein sequence ID" value="XP_004924865.1"/>
    <property type="gene ID" value="LOC101742876"/>
</dbReference>
<dbReference type="PROSITE" id="PS50105">
    <property type="entry name" value="SAM_DOMAIN"/>
    <property type="match status" value="1"/>
</dbReference>
<evidence type="ECO:0000313" key="3">
    <source>
        <dbReference type="EnsemblMetazoa" id="XP_004924865.1"/>
    </source>
</evidence>
<dbReference type="KEGG" id="bmor:101742876"/>
<feature type="transmembrane region" description="Helical" evidence="1">
    <location>
        <begin position="184"/>
        <end position="202"/>
    </location>
</feature>
<dbReference type="InterPro" id="IPR001660">
    <property type="entry name" value="SAM"/>
</dbReference>
<dbReference type="Pfam" id="PF07647">
    <property type="entry name" value="SAM_2"/>
    <property type="match status" value="1"/>
</dbReference>
<reference evidence="3" key="2">
    <citation type="submission" date="2022-06" db="UniProtKB">
        <authorList>
            <consortium name="EnsemblMetazoa"/>
        </authorList>
    </citation>
    <scope>IDENTIFICATION</scope>
    <source>
        <strain evidence="3">p50T (Dazao)</strain>
    </source>
</reference>
<dbReference type="InterPro" id="IPR013761">
    <property type="entry name" value="SAM/pointed_sf"/>
</dbReference>
<proteinExistence type="predicted"/>
<keyword evidence="4" id="KW-1185">Reference proteome</keyword>
<dbReference type="SMR" id="A0A8R1WGI5"/>